<dbReference type="InterPro" id="IPR014854">
    <property type="entry name" value="Nse4_C"/>
</dbReference>
<comment type="function">
    <text evidence="7">Component of the SMC5-SMC6 complex, that promotes sister chromatid alignment after DNA damage and facilitates double-stranded DNA breaks (DSBs) repair via homologous recombination between sister chromatids.</text>
</comment>
<accession>A0A7N0TK18</accession>
<keyword evidence="5 7" id="KW-0234">DNA repair</keyword>
<proteinExistence type="inferred from homology"/>
<feature type="domain" description="Non-structural maintenance of chromosome element 4 C-terminal" evidence="9">
    <location>
        <begin position="265"/>
        <end position="351"/>
    </location>
</feature>
<evidence type="ECO:0000256" key="5">
    <source>
        <dbReference type="ARBA" id="ARBA00023204"/>
    </source>
</evidence>
<dbReference type="EnsemblPlants" id="Kaladp0039s0182.1.v1.1">
    <property type="protein sequence ID" value="Kaladp0039s0182.1.v1.1"/>
    <property type="gene ID" value="Kaladp0039s0182.v1.1"/>
</dbReference>
<comment type="subunit">
    <text evidence="7">Component of the SMC5-SMC6 complex.</text>
</comment>
<keyword evidence="4 7" id="KW-0233">DNA recombination</keyword>
<evidence type="ECO:0000256" key="2">
    <source>
        <dbReference type="ARBA" id="ARBA00008997"/>
    </source>
</evidence>
<sequence>MARAAETDRLRAVKREARLRTVKWERVSKDAGGDETGGDEVEEWLRAVKRRRVSKRTGGGERGGEEVEEERVRAVKRERASPNAGDREEPRRRNGEESEGEDMPGGGGDIDRRELRFMYMAVKNVINDEKDDLNKPDSDKFRAIFQKVESLHQHVRKPREQVADAEAFMGICTTLVSSVKSHSNGGLTPKDFITEVSRTCTGCCTTLGPMDTELKQRRVITRTRRDRPTQSVRPEELQSNGDEEQTDIDKNMVTMFSKLRKNKLVRLEQLILNRKSFAQTVENLFALSFRVKDGRAQINVDGKGSHFISPKNAPAANLVTSKEVTYSHFILRMDFSDWKFMMDMVPDGEEFMPHRDPSDSILSSQEQHSAQIADTQQDYSTTPIRKFSVNTSSYELKLMKQYGFAKYIDCAQYNALFVQ</sequence>
<dbReference type="GO" id="GO:0005634">
    <property type="term" value="C:nucleus"/>
    <property type="evidence" value="ECO:0007669"/>
    <property type="project" value="UniProtKB-SubCell"/>
</dbReference>
<dbReference type="Gramene" id="Kaladp0039s0182.1.v1.1">
    <property type="protein sequence ID" value="Kaladp0039s0182.1.v1.1"/>
    <property type="gene ID" value="Kaladp0039s0182.v1.1"/>
</dbReference>
<dbReference type="GO" id="GO:0006310">
    <property type="term" value="P:DNA recombination"/>
    <property type="evidence" value="ECO:0007669"/>
    <property type="project" value="UniProtKB-UniRule"/>
</dbReference>
<evidence type="ECO:0000256" key="8">
    <source>
        <dbReference type="SAM" id="MobiDB-lite"/>
    </source>
</evidence>
<evidence type="ECO:0000256" key="1">
    <source>
        <dbReference type="ARBA" id="ARBA00004123"/>
    </source>
</evidence>
<protein>
    <recommendedName>
        <fullName evidence="7">Non-structural maintenance of chromosomes element 4</fullName>
    </recommendedName>
</protein>
<dbReference type="PANTHER" id="PTHR16140">
    <property type="entry name" value="NON-STRUCTURAL MAINTENANCE OF CHROMOSOMES ELEMENT 4"/>
    <property type="match status" value="1"/>
</dbReference>
<reference evidence="10" key="1">
    <citation type="submission" date="2021-01" db="UniProtKB">
        <authorList>
            <consortium name="EnsemblPlants"/>
        </authorList>
    </citation>
    <scope>IDENTIFICATION</scope>
</reference>
<evidence type="ECO:0000256" key="4">
    <source>
        <dbReference type="ARBA" id="ARBA00023172"/>
    </source>
</evidence>
<keyword evidence="6 7" id="KW-0539">Nucleus</keyword>
<keyword evidence="3 7" id="KW-0227">DNA damage</keyword>
<dbReference type="InterPro" id="IPR027786">
    <property type="entry name" value="Nse4/EID"/>
</dbReference>
<dbReference type="Proteomes" id="UP000594263">
    <property type="component" value="Unplaced"/>
</dbReference>
<evidence type="ECO:0000259" key="9">
    <source>
        <dbReference type="Pfam" id="PF08743"/>
    </source>
</evidence>
<comment type="subcellular location">
    <subcellularLocation>
        <location evidence="1 7">Nucleus</location>
    </subcellularLocation>
</comment>
<evidence type="ECO:0000313" key="11">
    <source>
        <dbReference type="Proteomes" id="UP000594263"/>
    </source>
</evidence>
<comment type="similarity">
    <text evidence="2 7">Belongs to the NSE4 family.</text>
</comment>
<evidence type="ECO:0000256" key="7">
    <source>
        <dbReference type="RuleBase" id="RU365071"/>
    </source>
</evidence>
<dbReference type="GO" id="GO:0006281">
    <property type="term" value="P:DNA repair"/>
    <property type="evidence" value="ECO:0007669"/>
    <property type="project" value="UniProtKB-UniRule"/>
</dbReference>
<feature type="region of interest" description="Disordered" evidence="8">
    <location>
        <begin position="220"/>
        <end position="244"/>
    </location>
</feature>
<evidence type="ECO:0000313" key="10">
    <source>
        <dbReference type="EnsemblPlants" id="Kaladp0039s0182.1.v1.1"/>
    </source>
</evidence>
<dbReference type="Pfam" id="PF08743">
    <property type="entry name" value="Nse4_C"/>
    <property type="match status" value="1"/>
</dbReference>
<evidence type="ECO:0000256" key="3">
    <source>
        <dbReference type="ARBA" id="ARBA00022763"/>
    </source>
</evidence>
<dbReference type="PANTHER" id="PTHR16140:SF0">
    <property type="entry name" value="NON-STRUCTURAL MAINTENANCE OF CHROMOSOMES ELEMENT 4"/>
    <property type="match status" value="1"/>
</dbReference>
<dbReference type="AlphaFoldDB" id="A0A7N0TK18"/>
<keyword evidence="11" id="KW-1185">Reference proteome</keyword>
<dbReference type="GO" id="GO:0030915">
    <property type="term" value="C:Smc5-Smc6 complex"/>
    <property type="evidence" value="ECO:0007669"/>
    <property type="project" value="UniProtKB-UniRule"/>
</dbReference>
<feature type="compositionally biased region" description="Basic and acidic residues" evidence="8">
    <location>
        <begin position="58"/>
        <end position="96"/>
    </location>
</feature>
<feature type="region of interest" description="Disordered" evidence="8">
    <location>
        <begin position="49"/>
        <end position="111"/>
    </location>
</feature>
<organism evidence="10 11">
    <name type="scientific">Kalanchoe fedtschenkoi</name>
    <name type="common">Lavender scallops</name>
    <name type="synonym">South American air plant</name>
    <dbReference type="NCBI Taxonomy" id="63787"/>
    <lineage>
        <taxon>Eukaryota</taxon>
        <taxon>Viridiplantae</taxon>
        <taxon>Streptophyta</taxon>
        <taxon>Embryophyta</taxon>
        <taxon>Tracheophyta</taxon>
        <taxon>Spermatophyta</taxon>
        <taxon>Magnoliopsida</taxon>
        <taxon>eudicotyledons</taxon>
        <taxon>Gunneridae</taxon>
        <taxon>Pentapetalae</taxon>
        <taxon>Saxifragales</taxon>
        <taxon>Crassulaceae</taxon>
        <taxon>Kalanchoe</taxon>
    </lineage>
</organism>
<evidence type="ECO:0000256" key="6">
    <source>
        <dbReference type="ARBA" id="ARBA00023242"/>
    </source>
</evidence>
<name>A0A7N0TK18_KALFE</name>